<dbReference type="InterPro" id="IPR049083">
    <property type="entry name" value="TACO1_YebC_N"/>
</dbReference>
<evidence type="ECO:0000259" key="5">
    <source>
        <dbReference type="Pfam" id="PF01709"/>
    </source>
</evidence>
<evidence type="ECO:0000256" key="2">
    <source>
        <dbReference type="ARBA" id="ARBA00023015"/>
    </source>
</evidence>
<keyword evidence="2 4" id="KW-0805">Transcription regulation</keyword>
<dbReference type="GO" id="GO:0003677">
    <property type="term" value="F:DNA binding"/>
    <property type="evidence" value="ECO:0007669"/>
    <property type="project" value="UniProtKB-UniRule"/>
</dbReference>
<dbReference type="FunFam" id="1.10.10.200:FF:000002">
    <property type="entry name" value="Probable transcriptional regulatory protein CLM62_37755"/>
    <property type="match status" value="1"/>
</dbReference>
<dbReference type="InterPro" id="IPR029072">
    <property type="entry name" value="YebC-like"/>
</dbReference>
<dbReference type="PANTHER" id="PTHR12532:SF0">
    <property type="entry name" value="TRANSLATIONAL ACTIVATOR OF CYTOCHROME C OXIDASE 1"/>
    <property type="match status" value="1"/>
</dbReference>
<name>A0A1F5BUT8_9BACT</name>
<dbReference type="AlphaFoldDB" id="A0A1F5BUT8"/>
<evidence type="ECO:0000256" key="1">
    <source>
        <dbReference type="ARBA" id="ARBA00008724"/>
    </source>
</evidence>
<reference evidence="7 8" key="1">
    <citation type="journal article" date="2016" name="Nat. Commun.">
        <title>Thousands of microbial genomes shed light on interconnected biogeochemical processes in an aquifer system.</title>
        <authorList>
            <person name="Anantharaman K."/>
            <person name="Brown C.T."/>
            <person name="Hug L.A."/>
            <person name="Sharon I."/>
            <person name="Castelle C.J."/>
            <person name="Probst A.J."/>
            <person name="Thomas B.C."/>
            <person name="Singh A."/>
            <person name="Wilkins M.J."/>
            <person name="Karaoz U."/>
            <person name="Brodie E.L."/>
            <person name="Williams K.H."/>
            <person name="Hubbard S.S."/>
            <person name="Banfield J.F."/>
        </authorList>
    </citation>
    <scope>NUCLEOTIDE SEQUENCE [LARGE SCALE GENOMIC DNA]</scope>
</reference>
<dbReference type="Gene3D" id="1.10.10.200">
    <property type="match status" value="1"/>
</dbReference>
<dbReference type="PANTHER" id="PTHR12532">
    <property type="entry name" value="TRANSLATIONAL ACTIVATOR OF CYTOCHROME C OXIDASE 1"/>
    <property type="match status" value="1"/>
</dbReference>
<evidence type="ECO:0000313" key="7">
    <source>
        <dbReference type="EMBL" id="OGD34377.1"/>
    </source>
</evidence>
<proteinExistence type="inferred from homology"/>
<dbReference type="Pfam" id="PF01709">
    <property type="entry name" value="Transcrip_reg"/>
    <property type="match status" value="1"/>
</dbReference>
<dbReference type="EMBL" id="MEYS01000001">
    <property type="protein sequence ID" value="OGD34377.1"/>
    <property type="molecule type" value="Genomic_DNA"/>
</dbReference>
<feature type="domain" description="TACO1/YebC-like N-terminal" evidence="6">
    <location>
        <begin position="5"/>
        <end position="74"/>
    </location>
</feature>
<feature type="domain" description="TACO1/YebC-like second and third" evidence="5">
    <location>
        <begin position="82"/>
        <end position="237"/>
    </location>
</feature>
<evidence type="ECO:0000259" key="6">
    <source>
        <dbReference type="Pfam" id="PF20772"/>
    </source>
</evidence>
<dbReference type="GO" id="GO:0006355">
    <property type="term" value="P:regulation of DNA-templated transcription"/>
    <property type="evidence" value="ECO:0007669"/>
    <property type="project" value="UniProtKB-UniRule"/>
</dbReference>
<dbReference type="HAMAP" id="MF_00693">
    <property type="entry name" value="Transcrip_reg_TACO1"/>
    <property type="match status" value="1"/>
</dbReference>
<evidence type="ECO:0000313" key="8">
    <source>
        <dbReference type="Proteomes" id="UP000176650"/>
    </source>
</evidence>
<dbReference type="NCBIfam" id="NF001030">
    <property type="entry name" value="PRK00110.1"/>
    <property type="match status" value="1"/>
</dbReference>
<dbReference type="Pfam" id="PF20772">
    <property type="entry name" value="TACO1_YebC_N"/>
    <property type="match status" value="1"/>
</dbReference>
<dbReference type="InterPro" id="IPR002876">
    <property type="entry name" value="Transcrip_reg_TACO1-like"/>
</dbReference>
<keyword evidence="3 4" id="KW-0804">Transcription</keyword>
<dbReference type="InterPro" id="IPR048300">
    <property type="entry name" value="TACO1_YebC-like_2nd/3rd_dom"/>
</dbReference>
<comment type="subcellular location">
    <subcellularLocation>
        <location evidence="4">Cytoplasm</location>
    </subcellularLocation>
</comment>
<comment type="similarity">
    <text evidence="1 4">Belongs to the TACO1 family.</text>
</comment>
<dbReference type="NCBIfam" id="TIGR01033">
    <property type="entry name" value="YebC/PmpR family DNA-binding transcriptional regulator"/>
    <property type="match status" value="1"/>
</dbReference>
<keyword evidence="4" id="KW-0963">Cytoplasm</keyword>
<dbReference type="STRING" id="1797298.A2988_02510"/>
<dbReference type="InterPro" id="IPR017856">
    <property type="entry name" value="Integrase-like_N"/>
</dbReference>
<protein>
    <recommendedName>
        <fullName evidence="4">Probable transcriptional regulatory protein A2988_02510</fullName>
    </recommendedName>
</protein>
<comment type="caution">
    <text evidence="7">The sequence shown here is derived from an EMBL/GenBank/DDBJ whole genome shotgun (WGS) entry which is preliminary data.</text>
</comment>
<dbReference type="SUPFAM" id="SSF75625">
    <property type="entry name" value="YebC-like"/>
    <property type="match status" value="1"/>
</dbReference>
<gene>
    <name evidence="7" type="ORF">A2988_02510</name>
</gene>
<evidence type="ECO:0000256" key="4">
    <source>
        <dbReference type="HAMAP-Rule" id="MF_00693"/>
    </source>
</evidence>
<accession>A0A1F5BUT8</accession>
<evidence type="ECO:0000256" key="3">
    <source>
        <dbReference type="ARBA" id="ARBA00023163"/>
    </source>
</evidence>
<dbReference type="NCBIfam" id="NF009044">
    <property type="entry name" value="PRK12378.1"/>
    <property type="match status" value="1"/>
</dbReference>
<sequence>MSGHSKWKTIKHKKALTDAKKSKVFSRISRMLSVAVREGGPKAEQNNALRLAIEKAREANMPGDNIQKIIAKYSEGGKEQLETIQFEGYGPGGTAFIIDVITDSRNRAAQEIRHTLSSHGGSLASPGSVMWMFERYGSLILPLDGTSFPSAEELALEAGAHDILEEDGKAVMLTRPDDLSRVKKFLDDKNARVESAGLEYRAKTSVPVADAALKKKIEDLYEELDDNEDVQEIYDNIAFVS</sequence>
<dbReference type="Gene3D" id="3.30.70.980">
    <property type="match status" value="2"/>
</dbReference>
<keyword evidence="4" id="KW-0238">DNA-binding</keyword>
<dbReference type="InterPro" id="IPR026564">
    <property type="entry name" value="Transcrip_reg_TACO1-like_dom3"/>
</dbReference>
<organism evidence="7 8">
    <name type="scientific">Candidatus Azambacteria bacterium RIFCSPLOWO2_01_FULL_46_25</name>
    <dbReference type="NCBI Taxonomy" id="1797298"/>
    <lineage>
        <taxon>Bacteria</taxon>
        <taxon>Candidatus Azamiibacteriota</taxon>
    </lineage>
</organism>
<dbReference type="GO" id="GO:0005737">
    <property type="term" value="C:cytoplasm"/>
    <property type="evidence" value="ECO:0007669"/>
    <property type="project" value="UniProtKB-SubCell"/>
</dbReference>
<dbReference type="Proteomes" id="UP000176650">
    <property type="component" value="Unassembled WGS sequence"/>
</dbReference>